<feature type="compositionally biased region" description="Low complexity" evidence="1">
    <location>
        <begin position="36"/>
        <end position="50"/>
    </location>
</feature>
<feature type="compositionally biased region" description="Basic and acidic residues" evidence="1">
    <location>
        <begin position="1"/>
        <end position="18"/>
    </location>
</feature>
<feature type="region of interest" description="Disordered" evidence="1">
    <location>
        <begin position="622"/>
        <end position="645"/>
    </location>
</feature>
<name>A0A167Z7C1_9HYPO</name>
<feature type="compositionally biased region" description="Low complexity" evidence="1">
    <location>
        <begin position="571"/>
        <end position="580"/>
    </location>
</feature>
<dbReference type="SUPFAM" id="SSF56112">
    <property type="entry name" value="Protein kinase-like (PK-like)"/>
    <property type="match status" value="1"/>
</dbReference>
<dbReference type="STRING" id="1081102.A0A167Z7C1"/>
<feature type="compositionally biased region" description="Basic and acidic residues" evidence="1">
    <location>
        <begin position="244"/>
        <end position="257"/>
    </location>
</feature>
<feature type="compositionally biased region" description="Low complexity" evidence="1">
    <location>
        <begin position="535"/>
        <end position="544"/>
    </location>
</feature>
<feature type="region of interest" description="Disordered" evidence="1">
    <location>
        <begin position="209"/>
        <end position="257"/>
    </location>
</feature>
<evidence type="ECO:0000313" key="3">
    <source>
        <dbReference type="Proteomes" id="UP000076874"/>
    </source>
</evidence>
<keyword evidence="3" id="KW-1185">Reference proteome</keyword>
<proteinExistence type="predicted"/>
<feature type="region of interest" description="Disordered" evidence="1">
    <location>
        <begin position="279"/>
        <end position="299"/>
    </location>
</feature>
<feature type="compositionally biased region" description="Basic residues" evidence="1">
    <location>
        <begin position="289"/>
        <end position="299"/>
    </location>
</feature>
<organism evidence="2 3">
    <name type="scientific">Niveomyces insectorum RCEF 264</name>
    <dbReference type="NCBI Taxonomy" id="1081102"/>
    <lineage>
        <taxon>Eukaryota</taxon>
        <taxon>Fungi</taxon>
        <taxon>Dikarya</taxon>
        <taxon>Ascomycota</taxon>
        <taxon>Pezizomycotina</taxon>
        <taxon>Sordariomycetes</taxon>
        <taxon>Hypocreomycetidae</taxon>
        <taxon>Hypocreales</taxon>
        <taxon>Cordycipitaceae</taxon>
        <taxon>Niveomyces</taxon>
    </lineage>
</organism>
<sequence>MSSDKDANDRIKELEAQLKKSQGVTEKERAEKEKTQQQLTNTKQQLTNTKQQLTNTKQQLANSTFSDFLRFCHERVFLNIKIERNSLLSTGGGVTRVHGKQYPRRLAPWTEFHALHQASYDHLAQAFQQQRLFPSTAGLSYLVSKLRDQKLASEEDLKTFECLAVEGCALDVLPHFLRLAADGTTTYPNGNPPLSISFNNYPFGVVARESDEESDESEIEKDEQKQEQKQKQKQKQPRRGRSRKRDDKPFMTKDDRPAYMSALAVAKHDMDAAVLHAVTAEEQRDKSGPPRKRRSLGRTKVRPDQWCFRHGQDGTMRPLFVVEYKAAHKINGELLRSYLMPDAAASLMENAIRVANKEYSSKDLGDDSVAMRDVGQILTQAFHYMVDYGLQFSYVTTGYAFIFLYLDPDQPSTLFYHLAEPKTAVNPKDDGTLRYSAVALLVSFVVMSARGGHMSQGWKKHVRKTLPTWPKPYEDMKDIPAFSPDKKALRTTTEVVLVAKQTIETCKDPRKQGSTRRRDADDDDDPQPRPGPAGGAPSSSGTTRKTLASTTTMNSPSTKHTSDSNSTKGSQQQQQQQQQQTEPSTLGWTWAQSFEKPSMTTRSYCTQACLLGLKRGGNKDPRCPNVGLHRRHNNNNNTRDDRRHPISAEQLRTQLVQQLAEDLDNDCENLERDGMYGATGALFKLVLSQYGYCFVGKGVQRAHRKRLAKEALAYGFLEACQGRLVPVELGMIELADEYWTQCGAHISHMMLMSFAGHSLWHHARQAQDAEQTLLLYETETRRTLCELKQYGLVHGDVNNNNMVWNEELQRVLAIDFDHSFVTERHPEKHKAEAEEEDQKCGVQPVKRVKTAV</sequence>
<feature type="region of interest" description="Disordered" evidence="1">
    <location>
        <begin position="506"/>
        <end position="585"/>
    </location>
</feature>
<comment type="caution">
    <text evidence="2">The sequence shown here is derived from an EMBL/GenBank/DDBJ whole genome shotgun (WGS) entry which is preliminary data.</text>
</comment>
<evidence type="ECO:0000256" key="1">
    <source>
        <dbReference type="SAM" id="MobiDB-lite"/>
    </source>
</evidence>
<dbReference type="Proteomes" id="UP000076874">
    <property type="component" value="Unassembled WGS sequence"/>
</dbReference>
<protein>
    <submittedName>
        <fullName evidence="2">Phosphotransferase-like protein</fullName>
    </submittedName>
</protein>
<dbReference type="GO" id="GO:0016740">
    <property type="term" value="F:transferase activity"/>
    <property type="evidence" value="ECO:0007669"/>
    <property type="project" value="UniProtKB-KW"/>
</dbReference>
<keyword evidence="2" id="KW-0808">Transferase</keyword>
<feature type="compositionally biased region" description="Basic and acidic residues" evidence="1">
    <location>
        <begin position="279"/>
        <end position="288"/>
    </location>
</feature>
<feature type="compositionally biased region" description="Basic and acidic residues" evidence="1">
    <location>
        <begin position="506"/>
        <end position="520"/>
    </location>
</feature>
<dbReference type="OrthoDB" id="5152817at2759"/>
<feature type="region of interest" description="Disordered" evidence="1">
    <location>
        <begin position="1"/>
        <end position="50"/>
    </location>
</feature>
<reference evidence="2 3" key="1">
    <citation type="journal article" date="2016" name="Genome Biol. Evol.">
        <title>Divergent and convergent evolution of fungal pathogenicity.</title>
        <authorList>
            <person name="Shang Y."/>
            <person name="Xiao G."/>
            <person name="Zheng P."/>
            <person name="Cen K."/>
            <person name="Zhan S."/>
            <person name="Wang C."/>
        </authorList>
    </citation>
    <scope>NUCLEOTIDE SEQUENCE [LARGE SCALE GENOMIC DNA]</scope>
    <source>
        <strain evidence="2 3">RCEF 264</strain>
    </source>
</reference>
<dbReference type="Gene3D" id="1.10.510.10">
    <property type="entry name" value="Transferase(Phosphotransferase) domain 1"/>
    <property type="match status" value="1"/>
</dbReference>
<dbReference type="EMBL" id="AZHD01000002">
    <property type="protein sequence ID" value="OAA67181.1"/>
    <property type="molecule type" value="Genomic_DNA"/>
</dbReference>
<dbReference type="InterPro" id="IPR011009">
    <property type="entry name" value="Kinase-like_dom_sf"/>
</dbReference>
<feature type="compositionally biased region" description="Polar residues" evidence="1">
    <location>
        <begin position="545"/>
        <end position="570"/>
    </location>
</feature>
<feature type="compositionally biased region" description="Basic and acidic residues" evidence="1">
    <location>
        <begin position="25"/>
        <end position="35"/>
    </location>
</feature>
<accession>A0A167Z7C1</accession>
<feature type="compositionally biased region" description="Acidic residues" evidence="1">
    <location>
        <begin position="210"/>
        <end position="221"/>
    </location>
</feature>
<evidence type="ECO:0000313" key="2">
    <source>
        <dbReference type="EMBL" id="OAA67181.1"/>
    </source>
</evidence>
<dbReference type="AlphaFoldDB" id="A0A167Z7C1"/>
<feature type="compositionally biased region" description="Basic residues" evidence="1">
    <location>
        <begin position="231"/>
        <end position="243"/>
    </location>
</feature>
<gene>
    <name evidence="2" type="ORF">SPI_01757</name>
</gene>